<reference evidence="3 4" key="1">
    <citation type="submission" date="2022-01" db="EMBL/GenBank/DDBJ databases">
        <authorList>
            <person name="Xiong W."/>
            <person name="Schranz E."/>
        </authorList>
    </citation>
    <scope>NUCLEOTIDE SEQUENCE [LARGE SCALE GENOMIC DNA]</scope>
</reference>
<dbReference type="PANTHER" id="PTHR21450">
    <property type="entry name" value="PROTEIN ALTERED PHOSPHATE STARVATION RESPONSE 1"/>
    <property type="match status" value="1"/>
</dbReference>
<feature type="domain" description="DUF630" evidence="2">
    <location>
        <begin position="1"/>
        <end position="59"/>
    </location>
</feature>
<name>A0AAU9M6D6_9ASTR</name>
<dbReference type="Pfam" id="PF04783">
    <property type="entry name" value="DUF630"/>
    <property type="match status" value="1"/>
</dbReference>
<proteinExistence type="predicted"/>
<sequence>MGISSSKAETCEALRLCKERKKFIKQAIDSRYNLAAAHVIYVESLQNIGIAHHKFAEREVILDSSSTTYAEKPPPPSPPQIDHNGAAGGGGDQSGFPSPSPLPDVSLNYMKSSGAGDVTINVNPSKSSNCNKIYVDDVENPSFTNRFLFSKL</sequence>
<comment type="caution">
    <text evidence="3">The sequence shown here is derived from an EMBL/GenBank/DDBJ whole genome shotgun (WGS) entry which is preliminary data.</text>
</comment>
<feature type="region of interest" description="Disordered" evidence="1">
    <location>
        <begin position="65"/>
        <end position="107"/>
    </location>
</feature>
<evidence type="ECO:0000313" key="3">
    <source>
        <dbReference type="EMBL" id="CAH1420168.1"/>
    </source>
</evidence>
<evidence type="ECO:0000259" key="2">
    <source>
        <dbReference type="Pfam" id="PF04783"/>
    </source>
</evidence>
<evidence type="ECO:0000313" key="4">
    <source>
        <dbReference type="Proteomes" id="UP001157418"/>
    </source>
</evidence>
<gene>
    <name evidence="3" type="ORF">LVIROSA_LOCUS7656</name>
</gene>
<accession>A0AAU9M6D6</accession>
<evidence type="ECO:0000256" key="1">
    <source>
        <dbReference type="SAM" id="MobiDB-lite"/>
    </source>
</evidence>
<dbReference type="InterPro" id="IPR006868">
    <property type="entry name" value="DUF630"/>
</dbReference>
<organism evidence="3 4">
    <name type="scientific">Lactuca virosa</name>
    <dbReference type="NCBI Taxonomy" id="75947"/>
    <lineage>
        <taxon>Eukaryota</taxon>
        <taxon>Viridiplantae</taxon>
        <taxon>Streptophyta</taxon>
        <taxon>Embryophyta</taxon>
        <taxon>Tracheophyta</taxon>
        <taxon>Spermatophyta</taxon>
        <taxon>Magnoliopsida</taxon>
        <taxon>eudicotyledons</taxon>
        <taxon>Gunneridae</taxon>
        <taxon>Pentapetalae</taxon>
        <taxon>asterids</taxon>
        <taxon>campanulids</taxon>
        <taxon>Asterales</taxon>
        <taxon>Asteraceae</taxon>
        <taxon>Cichorioideae</taxon>
        <taxon>Cichorieae</taxon>
        <taxon>Lactucinae</taxon>
        <taxon>Lactuca</taxon>
    </lineage>
</organism>
<dbReference type="PANTHER" id="PTHR21450:SF44">
    <property type="entry name" value="NITRATE REGULATORY GENE2 PROTEIN"/>
    <property type="match status" value="1"/>
</dbReference>
<protein>
    <recommendedName>
        <fullName evidence="2">DUF630 domain-containing protein</fullName>
    </recommendedName>
</protein>
<dbReference type="Proteomes" id="UP001157418">
    <property type="component" value="Unassembled WGS sequence"/>
</dbReference>
<dbReference type="EMBL" id="CAKMRJ010000866">
    <property type="protein sequence ID" value="CAH1420168.1"/>
    <property type="molecule type" value="Genomic_DNA"/>
</dbReference>
<dbReference type="AlphaFoldDB" id="A0AAU9M6D6"/>
<keyword evidence="4" id="KW-1185">Reference proteome</keyword>